<keyword evidence="2 6" id="KW-0812">Transmembrane</keyword>
<dbReference type="eggNOG" id="KOG3848">
    <property type="taxonomic scope" value="Eukaryota"/>
</dbReference>
<dbReference type="AlphaFoldDB" id="A0A090LAI5"/>
<feature type="compositionally biased region" description="Low complexity" evidence="5">
    <location>
        <begin position="402"/>
        <end position="415"/>
    </location>
</feature>
<reference evidence="9" key="2">
    <citation type="submission" date="2020-12" db="UniProtKB">
        <authorList>
            <consortium name="WormBaseParasite"/>
        </authorList>
    </citation>
    <scope>IDENTIFICATION</scope>
</reference>
<dbReference type="GO" id="GO:0016020">
    <property type="term" value="C:membrane"/>
    <property type="evidence" value="ECO:0007669"/>
    <property type="project" value="UniProtKB-SubCell"/>
</dbReference>
<evidence type="ECO:0000313" key="7">
    <source>
        <dbReference type="EMBL" id="CEF64550.1"/>
    </source>
</evidence>
<organism evidence="7">
    <name type="scientific">Strongyloides ratti</name>
    <name type="common">Parasitic roundworm</name>
    <dbReference type="NCBI Taxonomy" id="34506"/>
    <lineage>
        <taxon>Eukaryota</taxon>
        <taxon>Metazoa</taxon>
        <taxon>Ecdysozoa</taxon>
        <taxon>Nematoda</taxon>
        <taxon>Chromadorea</taxon>
        <taxon>Rhabditida</taxon>
        <taxon>Tylenchina</taxon>
        <taxon>Panagrolaimomorpha</taxon>
        <taxon>Strongyloidoidea</taxon>
        <taxon>Strongyloididae</taxon>
        <taxon>Strongyloides</taxon>
    </lineage>
</organism>
<dbReference type="GeneID" id="36376915"/>
<evidence type="ECO:0000256" key="6">
    <source>
        <dbReference type="SAM" id="Phobius"/>
    </source>
</evidence>
<evidence type="ECO:0000256" key="2">
    <source>
        <dbReference type="ARBA" id="ARBA00022692"/>
    </source>
</evidence>
<dbReference type="EMBL" id="LN609528">
    <property type="protein sequence ID" value="CEF64550.1"/>
    <property type="molecule type" value="Genomic_DNA"/>
</dbReference>
<feature type="transmembrane region" description="Helical" evidence="6">
    <location>
        <begin position="430"/>
        <end position="453"/>
    </location>
</feature>
<feature type="transmembrane region" description="Helical" evidence="6">
    <location>
        <begin position="7"/>
        <end position="26"/>
    </location>
</feature>
<evidence type="ECO:0000313" key="10">
    <source>
        <dbReference type="WormBase" id="SRAE_1000280400"/>
    </source>
</evidence>
<accession>A0A090LAI5</accession>
<dbReference type="WormBase" id="SRAE_1000280400">
    <property type="protein sequence ID" value="SRP09061"/>
    <property type="gene ID" value="WBGene00259420"/>
</dbReference>
<comment type="subcellular location">
    <subcellularLocation>
        <location evidence="1">Membrane</location>
        <topology evidence="1">Single-pass type I membrane protein</topology>
    </subcellularLocation>
</comment>
<evidence type="ECO:0000313" key="8">
    <source>
        <dbReference type="Proteomes" id="UP000035682"/>
    </source>
</evidence>
<keyword evidence="4 6" id="KW-1133">Transmembrane helix</keyword>
<evidence type="ECO:0000256" key="4">
    <source>
        <dbReference type="ARBA" id="ARBA00022989"/>
    </source>
</evidence>
<feature type="region of interest" description="Disordered" evidence="5">
    <location>
        <begin position="390"/>
        <end position="418"/>
    </location>
</feature>
<dbReference type="RefSeq" id="XP_024503751.1">
    <property type="nucleotide sequence ID" value="XM_024649923.1"/>
</dbReference>
<dbReference type="OMA" id="IDKHLYF"/>
<keyword evidence="3" id="KW-0732">Signal</keyword>
<name>A0A090LAI5_STRRB</name>
<dbReference type="STRING" id="34506.A0A090LAI5"/>
<dbReference type="CTD" id="36376915"/>
<sequence length="486" mass="55880">MYKKKYLDLIFFLIISFISFNIFLSINANPYSVSGYNGNTQNINVAINTLSNSRKRRDIEKGIDDNDNESGDFDQNSWNIPSDVEVHDDNGTDHLYYEMKIYSNNETIFKKYYIDVEEMLKEPGTEGSIDHPQLVNSYRKAVGIHLNNTYRFYGHTLQQVTIATGGFCYVGDQVHSWLAATQYIAPLMANFGTENMDSSILYADDGKKLVVEWRNVFVRDHVEAGPFIFQMSLYANGDIVFVYDKIPLNPQNITEENHPRKIGISDAYTSEEPFGSILGSPRRSNSTKRVIYEYHKISVPLEQITNKTVVYIMAKPNCIQIENCEECYSSNLQHFECSWCNDETTNTGFCSDQNGLHRRRQDWIQNHCHEKKLDNIEYCKNINSTTTTTVKTVTENDESKKSNTTNDSKNTNKDSVVSDNIDGTKNGRHFSYLLAIFVLLIIFVACWVAYAYYNPSTPSGQFLIKYRFSQWRIPTSHVRYSASLHT</sequence>
<keyword evidence="6" id="KW-0472">Membrane</keyword>
<dbReference type="PANTHER" id="PTHR13055:SF12">
    <property type="entry name" value="LD40707P"/>
    <property type="match status" value="1"/>
</dbReference>
<evidence type="ECO:0000313" key="9">
    <source>
        <dbReference type="WBParaSite" id="SRAE_1000280400.1"/>
    </source>
</evidence>
<reference evidence="7 8" key="1">
    <citation type="submission" date="2014-09" db="EMBL/GenBank/DDBJ databases">
        <authorList>
            <person name="Martin A.A."/>
        </authorList>
    </citation>
    <scope>NUCLEOTIDE SEQUENCE</scope>
    <source>
        <strain evidence="8">ED321</strain>
        <strain evidence="7">ED321 Heterogonic</strain>
    </source>
</reference>
<protein>
    <submittedName>
        <fullName evidence="7 9">LD40707p</fullName>
    </submittedName>
</protein>
<dbReference type="OrthoDB" id="6285106at2759"/>
<dbReference type="Proteomes" id="UP000035682">
    <property type="component" value="Unplaced"/>
</dbReference>
<dbReference type="InterPro" id="IPR031152">
    <property type="entry name" value="PLXDC"/>
</dbReference>
<evidence type="ECO:0000256" key="1">
    <source>
        <dbReference type="ARBA" id="ARBA00004479"/>
    </source>
</evidence>
<evidence type="ECO:0000256" key="3">
    <source>
        <dbReference type="ARBA" id="ARBA00022729"/>
    </source>
</evidence>
<dbReference type="PANTHER" id="PTHR13055">
    <property type="entry name" value="TUMOR ENDOTHELIAL MARKER 7 RELATED"/>
    <property type="match status" value="1"/>
</dbReference>
<gene>
    <name evidence="7 9 10" type="ORF">SRAE_1000280400</name>
</gene>
<proteinExistence type="predicted"/>
<dbReference type="WBParaSite" id="SRAE_1000280400.1">
    <property type="protein sequence ID" value="SRAE_1000280400.1"/>
    <property type="gene ID" value="WBGene00259420"/>
</dbReference>
<keyword evidence="8" id="KW-1185">Reference proteome</keyword>
<evidence type="ECO:0000256" key="5">
    <source>
        <dbReference type="SAM" id="MobiDB-lite"/>
    </source>
</evidence>